<proteinExistence type="predicted"/>
<dbReference type="InterPro" id="IPR052520">
    <property type="entry name" value="ATL_DNA_repair"/>
</dbReference>
<organism evidence="3 4">
    <name type="scientific">Parapedobacter koreensis</name>
    <dbReference type="NCBI Taxonomy" id="332977"/>
    <lineage>
        <taxon>Bacteria</taxon>
        <taxon>Pseudomonadati</taxon>
        <taxon>Bacteroidota</taxon>
        <taxon>Sphingobacteriia</taxon>
        <taxon>Sphingobacteriales</taxon>
        <taxon>Sphingobacteriaceae</taxon>
        <taxon>Parapedobacter</taxon>
    </lineage>
</organism>
<dbReference type="GO" id="GO:0006281">
    <property type="term" value="P:DNA repair"/>
    <property type="evidence" value="ECO:0007669"/>
    <property type="project" value="InterPro"/>
</dbReference>
<name>A0A1H7SRL2_9SPHI</name>
<dbReference type="Proteomes" id="UP000198916">
    <property type="component" value="Unassembled WGS sequence"/>
</dbReference>
<evidence type="ECO:0000259" key="2">
    <source>
        <dbReference type="Pfam" id="PF01035"/>
    </source>
</evidence>
<dbReference type="SUPFAM" id="SSF46767">
    <property type="entry name" value="Methylated DNA-protein cysteine methyltransferase, C-terminal domain"/>
    <property type="match status" value="1"/>
</dbReference>
<protein>
    <submittedName>
        <fullName evidence="3">Methylated-DNA-protein-cysteine methyltransferase related protein</fullName>
    </submittedName>
</protein>
<dbReference type="InterPro" id="IPR036217">
    <property type="entry name" value="MethylDNA_cys_MeTrfase_DNAb"/>
</dbReference>
<evidence type="ECO:0000313" key="3">
    <source>
        <dbReference type="EMBL" id="SEL74716.1"/>
    </source>
</evidence>
<dbReference type="AlphaFoldDB" id="A0A1H7SRL2"/>
<dbReference type="OrthoDB" id="9132167at2"/>
<dbReference type="RefSeq" id="WP_090607970.1">
    <property type="nucleotide sequence ID" value="NZ_FNZR01000009.1"/>
</dbReference>
<dbReference type="CDD" id="cd06445">
    <property type="entry name" value="ATase"/>
    <property type="match status" value="1"/>
</dbReference>
<gene>
    <name evidence="3" type="ORF">SAMN05421740_109124</name>
</gene>
<keyword evidence="4" id="KW-1185">Reference proteome</keyword>
<dbReference type="PANTHER" id="PTHR42942:SF1">
    <property type="entry name" value="ALKYLTRANSFERASE-LIKE PROTEIN 1"/>
    <property type="match status" value="1"/>
</dbReference>
<keyword evidence="3" id="KW-0489">Methyltransferase</keyword>
<dbReference type="InterPro" id="IPR014048">
    <property type="entry name" value="MethylDNA_cys_MeTrfase_DNA-bd"/>
</dbReference>
<dbReference type="STRING" id="332977.SAMN05421740_109124"/>
<dbReference type="Gene3D" id="1.10.10.10">
    <property type="entry name" value="Winged helix-like DNA-binding domain superfamily/Winged helix DNA-binding domain"/>
    <property type="match status" value="1"/>
</dbReference>
<feature type="domain" description="Methylated-DNA-[protein]-cysteine S-methyltransferase DNA binding" evidence="2">
    <location>
        <begin position="8"/>
        <end position="91"/>
    </location>
</feature>
<dbReference type="EMBL" id="FNZR01000009">
    <property type="protein sequence ID" value="SEL74716.1"/>
    <property type="molecule type" value="Genomic_DNA"/>
</dbReference>
<keyword evidence="1" id="KW-0227">DNA damage</keyword>
<evidence type="ECO:0000313" key="4">
    <source>
        <dbReference type="Proteomes" id="UP000198916"/>
    </source>
</evidence>
<evidence type="ECO:0000256" key="1">
    <source>
        <dbReference type="ARBA" id="ARBA00022763"/>
    </source>
</evidence>
<sequence>MKANNETNFFEWVYEIVRQIPEGRVTSYGAIARALGTAGSSRMVGYAMRAAHRANPPIPAHRVVNRIGVLSGKMAFGSPSLMQQLLENEGVEVVDDKVVNFSAVFWDPQEVISL</sequence>
<reference evidence="4" key="1">
    <citation type="submission" date="2016-10" db="EMBL/GenBank/DDBJ databases">
        <authorList>
            <person name="Varghese N."/>
            <person name="Submissions S."/>
        </authorList>
    </citation>
    <scope>NUCLEOTIDE SEQUENCE [LARGE SCALE GENOMIC DNA]</scope>
    <source>
        <strain evidence="4">Jip14</strain>
    </source>
</reference>
<keyword evidence="3" id="KW-0808">Transferase</keyword>
<dbReference type="InterPro" id="IPR036388">
    <property type="entry name" value="WH-like_DNA-bd_sf"/>
</dbReference>
<accession>A0A1H7SRL2</accession>
<dbReference type="Pfam" id="PF01035">
    <property type="entry name" value="DNA_binding_1"/>
    <property type="match status" value="1"/>
</dbReference>
<dbReference type="PANTHER" id="PTHR42942">
    <property type="entry name" value="6-O-METHYLGUANINE DNA METHYLTRANSFERASE"/>
    <property type="match status" value="1"/>
</dbReference>
<dbReference type="GO" id="GO:0008168">
    <property type="term" value="F:methyltransferase activity"/>
    <property type="evidence" value="ECO:0007669"/>
    <property type="project" value="UniProtKB-KW"/>
</dbReference>
<dbReference type="GO" id="GO:0032259">
    <property type="term" value="P:methylation"/>
    <property type="evidence" value="ECO:0007669"/>
    <property type="project" value="UniProtKB-KW"/>
</dbReference>